<name>A0A1W1US93_DESTI</name>
<feature type="transmembrane region" description="Helical" evidence="2">
    <location>
        <begin position="12"/>
        <end position="32"/>
    </location>
</feature>
<accession>A0A1W1US93</accession>
<dbReference type="InterPro" id="IPR002508">
    <property type="entry name" value="MurNAc-LAA_cat"/>
</dbReference>
<dbReference type="PROSITE" id="PS51257">
    <property type="entry name" value="PROKAR_LIPOPROTEIN"/>
    <property type="match status" value="1"/>
</dbReference>
<protein>
    <submittedName>
        <fullName evidence="4">N-acetylmuramoyl-L-alanine amidase</fullName>
    </submittedName>
</protein>
<keyword evidence="2" id="KW-0472">Membrane</keyword>
<keyword evidence="2" id="KW-1133">Transmembrane helix</keyword>
<dbReference type="Gene3D" id="3.40.630.40">
    <property type="entry name" value="Zn-dependent exopeptidases"/>
    <property type="match status" value="1"/>
</dbReference>
<keyword evidence="1" id="KW-0378">Hydrolase</keyword>
<dbReference type="InterPro" id="IPR050695">
    <property type="entry name" value="N-acetylmuramoyl_amidase_3"/>
</dbReference>
<dbReference type="PANTHER" id="PTHR30404">
    <property type="entry name" value="N-ACETYLMURAMOYL-L-ALANINE AMIDASE"/>
    <property type="match status" value="1"/>
</dbReference>
<dbReference type="AlphaFoldDB" id="A0A1W1US93"/>
<feature type="domain" description="MurNAc-LAA" evidence="3">
    <location>
        <begin position="127"/>
        <end position="238"/>
    </location>
</feature>
<dbReference type="OrthoDB" id="9772024at2"/>
<dbReference type="EMBL" id="FWWT01000008">
    <property type="protein sequence ID" value="SMB83604.1"/>
    <property type="molecule type" value="Genomic_DNA"/>
</dbReference>
<keyword evidence="2" id="KW-0812">Transmembrane</keyword>
<dbReference type="Proteomes" id="UP000192731">
    <property type="component" value="Unassembled WGS sequence"/>
</dbReference>
<dbReference type="SMART" id="SM00646">
    <property type="entry name" value="Ami_3"/>
    <property type="match status" value="1"/>
</dbReference>
<evidence type="ECO:0000313" key="4">
    <source>
        <dbReference type="EMBL" id="SMB83604.1"/>
    </source>
</evidence>
<dbReference type="PANTHER" id="PTHR30404:SF0">
    <property type="entry name" value="N-ACETYLMURAMOYL-L-ALANINE AMIDASE AMIC"/>
    <property type="match status" value="1"/>
</dbReference>
<dbReference type="GO" id="GO:0008745">
    <property type="term" value="F:N-acetylmuramoyl-L-alanine amidase activity"/>
    <property type="evidence" value="ECO:0007669"/>
    <property type="project" value="InterPro"/>
</dbReference>
<dbReference type="CDD" id="cd02696">
    <property type="entry name" value="MurNAc-LAA"/>
    <property type="match status" value="1"/>
</dbReference>
<proteinExistence type="predicted"/>
<evidence type="ECO:0000256" key="1">
    <source>
        <dbReference type="ARBA" id="ARBA00022801"/>
    </source>
</evidence>
<dbReference type="GO" id="GO:0030288">
    <property type="term" value="C:outer membrane-bounded periplasmic space"/>
    <property type="evidence" value="ECO:0007669"/>
    <property type="project" value="TreeGrafter"/>
</dbReference>
<sequence>MKLKLSYNSKKVILFGTVLSIFVVSCFTYLFYSYGKETEHLETLSWVVAGKKVVIDPGHGGIFPGKINDDNIMEKDVNLAVSKQLQFILQEAGARVLLTREDDSDLVDPNENGKLIQKLRTDLQKRVQIAKDNEADLFISIHCNSIPSPKWQGAQTFYDPHNEESKLIATNIQKEIIAQLKNTKRQALARQDTFLFENLEIPAIIIELGFLSNPEESDLLNSSEYQYRIAYAIHSGLIKHLAEKSPK</sequence>
<reference evidence="4 5" key="1">
    <citation type="submission" date="2017-04" db="EMBL/GenBank/DDBJ databases">
        <authorList>
            <person name="Afonso C.L."/>
            <person name="Miller P.J."/>
            <person name="Scott M.A."/>
            <person name="Spackman E."/>
            <person name="Goraichik I."/>
            <person name="Dimitrov K.M."/>
            <person name="Suarez D.L."/>
            <person name="Swayne D.E."/>
        </authorList>
    </citation>
    <scope>NUCLEOTIDE SEQUENCE [LARGE SCALE GENOMIC DNA]</scope>
    <source>
        <strain evidence="4 5">DSM 11270</strain>
    </source>
</reference>
<dbReference type="SUPFAM" id="SSF53187">
    <property type="entry name" value="Zn-dependent exopeptidases"/>
    <property type="match status" value="1"/>
</dbReference>
<organism evidence="4 5">
    <name type="scientific">Desulfonispora thiosulfatigenes DSM 11270</name>
    <dbReference type="NCBI Taxonomy" id="656914"/>
    <lineage>
        <taxon>Bacteria</taxon>
        <taxon>Bacillati</taxon>
        <taxon>Bacillota</taxon>
        <taxon>Clostridia</taxon>
        <taxon>Eubacteriales</taxon>
        <taxon>Peptococcaceae</taxon>
        <taxon>Desulfonispora</taxon>
    </lineage>
</organism>
<evidence type="ECO:0000259" key="3">
    <source>
        <dbReference type="SMART" id="SM00646"/>
    </source>
</evidence>
<dbReference type="GO" id="GO:0009253">
    <property type="term" value="P:peptidoglycan catabolic process"/>
    <property type="evidence" value="ECO:0007669"/>
    <property type="project" value="InterPro"/>
</dbReference>
<gene>
    <name evidence="4" type="ORF">SAMN00017405_1066</name>
</gene>
<dbReference type="Pfam" id="PF01520">
    <property type="entry name" value="Amidase_3"/>
    <property type="match status" value="1"/>
</dbReference>
<dbReference type="STRING" id="656914.SAMN00017405_1066"/>
<dbReference type="RefSeq" id="WP_084052307.1">
    <property type="nucleotide sequence ID" value="NZ_FWWT01000008.1"/>
</dbReference>
<keyword evidence="5" id="KW-1185">Reference proteome</keyword>
<evidence type="ECO:0000256" key="2">
    <source>
        <dbReference type="SAM" id="Phobius"/>
    </source>
</evidence>
<evidence type="ECO:0000313" key="5">
    <source>
        <dbReference type="Proteomes" id="UP000192731"/>
    </source>
</evidence>